<evidence type="ECO:0000256" key="2">
    <source>
        <dbReference type="ARBA" id="ARBA00022723"/>
    </source>
</evidence>
<dbReference type="GO" id="GO:0016853">
    <property type="term" value="F:isomerase activity"/>
    <property type="evidence" value="ECO:0007669"/>
    <property type="project" value="UniProtKB-KW"/>
</dbReference>
<dbReference type="EMBL" id="LPVY01000013">
    <property type="protein sequence ID" value="KZB63918.1"/>
    <property type="molecule type" value="Genomic_DNA"/>
</dbReference>
<keyword evidence="2" id="KW-0479">Metal-binding</keyword>
<reference evidence="4 5" key="1">
    <citation type="submission" date="2015-12" db="EMBL/GenBank/DDBJ databases">
        <title>Genome sequence of Thalassospira lucentensis MCCC 1A02072.</title>
        <authorList>
            <person name="Lu L."/>
            <person name="Lai Q."/>
            <person name="Shao Z."/>
            <person name="Qian P."/>
        </authorList>
    </citation>
    <scope>NUCLEOTIDE SEQUENCE [LARGE SCALE GENOMIC DNA]</scope>
    <source>
        <strain evidence="4 5">MCCC 1A02072</strain>
    </source>
</reference>
<dbReference type="GO" id="GO:0046872">
    <property type="term" value="F:metal ion binding"/>
    <property type="evidence" value="ECO:0007669"/>
    <property type="project" value="UniProtKB-KW"/>
</dbReference>
<accession>A0A154L3Z6</accession>
<dbReference type="SUPFAM" id="SSF56529">
    <property type="entry name" value="FAH"/>
    <property type="match status" value="1"/>
</dbReference>
<evidence type="ECO:0000256" key="1">
    <source>
        <dbReference type="ARBA" id="ARBA00010211"/>
    </source>
</evidence>
<evidence type="ECO:0000259" key="3">
    <source>
        <dbReference type="Pfam" id="PF01557"/>
    </source>
</evidence>
<dbReference type="InterPro" id="IPR011234">
    <property type="entry name" value="Fumarylacetoacetase-like_C"/>
</dbReference>
<comment type="similarity">
    <text evidence="1">Belongs to the FAH family.</text>
</comment>
<protein>
    <submittedName>
        <fullName evidence="4">2-hydroxyhepta-2,4-diene-1,7-dioate isomerase</fullName>
    </submittedName>
</protein>
<sequence>MKFLRHGPIGDEKPGYLDQEGNIRDLSRLIADFTPETVNCEQLAALAARDLSDLPIVDPGTRIGPCVGAARNFYAVGLNYARHARETNNSEPKEPVLFSKSTSCICGPNDPIILPRGSVKTDWEVELGIIIGRPCSYVSKDDALDYVAGFCTINDVSERAYQIERGGQWIKGKSAPNFGPIGPWLVTPDEAGDPQNLTLKLSVNGETVQNSSTSDMIFPVAEIISYMSGFMRLMPGDIIATGTPEGVGLGLTPPRFLSTGDIVELSVEGLGTQRQIVVSESDPVA</sequence>
<evidence type="ECO:0000313" key="4">
    <source>
        <dbReference type="EMBL" id="KZB63918.1"/>
    </source>
</evidence>
<dbReference type="RefSeq" id="WP_062951903.1">
    <property type="nucleotide sequence ID" value="NZ_LPVY01000013.1"/>
</dbReference>
<feature type="domain" description="Fumarylacetoacetase-like C-terminal" evidence="3">
    <location>
        <begin position="73"/>
        <end position="277"/>
    </location>
</feature>
<name>A0A154L3Z6_9PROT</name>
<dbReference type="GO" id="GO:0019752">
    <property type="term" value="P:carboxylic acid metabolic process"/>
    <property type="evidence" value="ECO:0007669"/>
    <property type="project" value="UniProtKB-ARBA"/>
</dbReference>
<dbReference type="InterPro" id="IPR036663">
    <property type="entry name" value="Fumarylacetoacetase_C_sf"/>
</dbReference>
<proteinExistence type="inferred from homology"/>
<evidence type="ECO:0000313" key="5">
    <source>
        <dbReference type="Proteomes" id="UP000076335"/>
    </source>
</evidence>
<keyword evidence="4" id="KW-0413">Isomerase</keyword>
<dbReference type="PANTHER" id="PTHR42796:SF4">
    <property type="entry name" value="FUMARYLACETOACETATE HYDROLASE DOMAIN-CONTAINING PROTEIN 2A"/>
    <property type="match status" value="1"/>
</dbReference>
<comment type="caution">
    <text evidence="4">The sequence shown here is derived from an EMBL/GenBank/DDBJ whole genome shotgun (WGS) entry which is preliminary data.</text>
</comment>
<dbReference type="PANTHER" id="PTHR42796">
    <property type="entry name" value="FUMARYLACETOACETATE HYDROLASE DOMAIN-CONTAINING PROTEIN 2A-RELATED"/>
    <property type="match status" value="1"/>
</dbReference>
<dbReference type="InterPro" id="IPR051121">
    <property type="entry name" value="FAH"/>
</dbReference>
<dbReference type="Gene3D" id="3.90.850.10">
    <property type="entry name" value="Fumarylacetoacetase-like, C-terminal domain"/>
    <property type="match status" value="1"/>
</dbReference>
<organism evidence="4 5">
    <name type="scientific">Thalassospira lucentensis</name>
    <dbReference type="NCBI Taxonomy" id="168935"/>
    <lineage>
        <taxon>Bacteria</taxon>
        <taxon>Pseudomonadati</taxon>
        <taxon>Pseudomonadota</taxon>
        <taxon>Alphaproteobacteria</taxon>
        <taxon>Rhodospirillales</taxon>
        <taxon>Thalassospiraceae</taxon>
        <taxon>Thalassospira</taxon>
    </lineage>
</organism>
<dbReference type="AlphaFoldDB" id="A0A154L3Z6"/>
<dbReference type="FunFam" id="3.90.850.10:FF:000002">
    <property type="entry name" value="2-hydroxyhepta-2,4-diene-1,7-dioate isomerase"/>
    <property type="match status" value="1"/>
</dbReference>
<dbReference type="Proteomes" id="UP000076335">
    <property type="component" value="Unassembled WGS sequence"/>
</dbReference>
<gene>
    <name evidence="4" type="ORF">AUP42_19125</name>
</gene>
<dbReference type="Pfam" id="PF01557">
    <property type="entry name" value="FAA_hydrolase"/>
    <property type="match status" value="1"/>
</dbReference>